<dbReference type="Gene3D" id="3.30.470.20">
    <property type="entry name" value="ATP-grasp fold, B domain"/>
    <property type="match status" value="1"/>
</dbReference>
<feature type="compositionally biased region" description="Polar residues" evidence="6">
    <location>
        <begin position="332"/>
        <end position="347"/>
    </location>
</feature>
<feature type="region of interest" description="Disordered" evidence="6">
    <location>
        <begin position="489"/>
        <end position="661"/>
    </location>
</feature>
<feature type="compositionally biased region" description="Gly residues" evidence="6">
    <location>
        <begin position="1006"/>
        <end position="1019"/>
    </location>
</feature>
<dbReference type="SUPFAM" id="SSF56059">
    <property type="entry name" value="Glutathione synthetase ATP-binding domain-like"/>
    <property type="match status" value="1"/>
</dbReference>
<feature type="compositionally biased region" description="Polar residues" evidence="6">
    <location>
        <begin position="2237"/>
        <end position="2248"/>
    </location>
</feature>
<feature type="region of interest" description="Disordered" evidence="6">
    <location>
        <begin position="331"/>
        <end position="355"/>
    </location>
</feature>
<feature type="compositionally biased region" description="Polar residues" evidence="6">
    <location>
        <begin position="2282"/>
        <end position="2296"/>
    </location>
</feature>
<dbReference type="GO" id="GO:0005524">
    <property type="term" value="F:ATP binding"/>
    <property type="evidence" value="ECO:0007669"/>
    <property type="project" value="UniProtKB-KW"/>
</dbReference>
<evidence type="ECO:0000256" key="2">
    <source>
        <dbReference type="ARBA" id="ARBA00022490"/>
    </source>
</evidence>
<feature type="region of interest" description="Disordered" evidence="6">
    <location>
        <begin position="446"/>
        <end position="471"/>
    </location>
</feature>
<dbReference type="GO" id="GO:0070736">
    <property type="term" value="F:protein-glycine ligase activity, initiating"/>
    <property type="evidence" value="ECO:0007669"/>
    <property type="project" value="TreeGrafter"/>
</dbReference>
<feature type="compositionally biased region" description="Polar residues" evidence="6">
    <location>
        <begin position="1353"/>
        <end position="1363"/>
    </location>
</feature>
<accession>A0A0F7URJ9</accession>
<reference evidence="7" key="1">
    <citation type="journal article" date="2015" name="PLoS ONE">
        <title>Comprehensive Evaluation of Toxoplasma gondii VEG and Neospora caninum LIV Genomes with Tachyzoite Stage Transcriptome and Proteome Defines Novel Transcript Features.</title>
        <authorList>
            <person name="Ramaprasad A."/>
            <person name="Mourier T."/>
            <person name="Naeem R."/>
            <person name="Malas T.B."/>
            <person name="Moussa E."/>
            <person name="Panigrahi A."/>
            <person name="Vermont S.J."/>
            <person name="Otto T.D."/>
            <person name="Wastling J."/>
            <person name="Pain A."/>
        </authorList>
    </citation>
    <scope>NUCLEOTIDE SEQUENCE</scope>
    <source>
        <strain evidence="7">VEG</strain>
    </source>
</reference>
<feature type="compositionally biased region" description="Basic and acidic residues" evidence="6">
    <location>
        <begin position="1571"/>
        <end position="1582"/>
    </location>
</feature>
<dbReference type="Pfam" id="PF03133">
    <property type="entry name" value="TTL"/>
    <property type="match status" value="1"/>
</dbReference>
<feature type="compositionally biased region" description="Pro residues" evidence="6">
    <location>
        <begin position="26"/>
        <end position="40"/>
    </location>
</feature>
<dbReference type="PANTHER" id="PTHR45870">
    <property type="entry name" value="TUBULIN MONOGLYCYLASE TTLL3"/>
    <property type="match status" value="1"/>
</dbReference>
<feature type="compositionally biased region" description="Polar residues" evidence="6">
    <location>
        <begin position="623"/>
        <end position="632"/>
    </location>
</feature>
<feature type="compositionally biased region" description="Basic and acidic residues" evidence="6">
    <location>
        <begin position="2312"/>
        <end position="2321"/>
    </location>
</feature>
<keyword evidence="4" id="KW-0547">Nucleotide-binding</keyword>
<keyword evidence="3 7" id="KW-0436">Ligase</keyword>
<feature type="region of interest" description="Disordered" evidence="6">
    <location>
        <begin position="1188"/>
        <end position="1212"/>
    </location>
</feature>
<evidence type="ECO:0000256" key="3">
    <source>
        <dbReference type="ARBA" id="ARBA00022598"/>
    </source>
</evidence>
<keyword evidence="2" id="KW-0963">Cytoplasm</keyword>
<feature type="region of interest" description="Disordered" evidence="6">
    <location>
        <begin position="1342"/>
        <end position="1374"/>
    </location>
</feature>
<feature type="compositionally biased region" description="Basic and acidic residues" evidence="6">
    <location>
        <begin position="450"/>
        <end position="467"/>
    </location>
</feature>
<comment type="subcellular location">
    <subcellularLocation>
        <location evidence="1">Cytoplasm</location>
    </subcellularLocation>
</comment>
<evidence type="ECO:0000256" key="1">
    <source>
        <dbReference type="ARBA" id="ARBA00004496"/>
    </source>
</evidence>
<proteinExistence type="predicted"/>
<feature type="region of interest" description="Disordered" evidence="6">
    <location>
        <begin position="1818"/>
        <end position="1921"/>
    </location>
</feature>
<feature type="region of interest" description="Disordered" evidence="6">
    <location>
        <begin position="987"/>
        <end position="1080"/>
    </location>
</feature>
<feature type="compositionally biased region" description="Basic and acidic residues" evidence="6">
    <location>
        <begin position="586"/>
        <end position="597"/>
    </location>
</feature>
<sequence length="3258" mass="358574">MAWLERGRQASAYCKEQSPNGSSPLAPCPVSPPFPFPPPRSSDVSGAARNLPAGESQCVIESGGTRNRSGALNFRGTGTRLPSGVPLDKTLCIFETSSPFGRGALTNKSMFGIKPGIFPGELARRECDSGGREQASGKECCLVGCEKTHASAACWKMSHSSGIQDLESILPSIDQSTCLGGDSTTVGQKRLSKCQSAHSPAVHFAEPPVQDEDSSFRKRSNRRVIHLNQVEFAKVARGFAPATWTGVSHPPPSSVSETYCSVKPLPSPHIIPSCSPIHAHSDASTSEALPELERRESTWLRNVKKTGFSSTRDAGFSEEHALLDRRLLARGETTQESPTLQDESTSPTPKPESAWLPERRRRFNWATPGKQRVGIAYSGVCEAYNSMYSSIAALATRQASGSPGALSKVRLQLNTMARRQLVSAATLAAGQDASTGRQKRIYHGLLKTGGRREGSNEHSSPHVRVSDSDCSPTCPTNYKHIYRAGDSEQISCGPHDSPSDGAVNPATLFGSWGRSGDHCLDNGASDVQASEANNDPSRRQSENAPVVSDSVCPAGTSHRSRLPSQRKTTSRNFQPSVRDSSSPQETRAHETENDVPRLKSKARQSSASHIRLKTKPADHRETPFSQSCTANQEMRRAHTSKGDRETRNKSSRRPERDAERILLSGTEGRIASNCSESQSPTAPEPPFIAQKMVQRLNTEDTSREPKSGLAKAAEPAVKTNRVEVKVFHLNCSSDSAMHKQFEQPPVADGLSESRRKESTSHKTTSIAHVRHRRRLTGLRLKTSLSADHLEVIRDGTDVVDVGNRRGPKHRQCTLTSQVPNRKEEQNNFSSCSTLASERGAEEAPKYKHGIPGAAVVRGGGTHSRPSPAYVNKHSIPDTESRRRWWPTLVGSENLVEEESRQRVKAVEPEDAQSAVGGGDTGQRFQQFSVSRSCGNKDKSTEESDEFSNTVLFEEIEQLQQLLGQHMGGVTPSVKSPERQIHCQNTGVHQLPQSGNQTHRVKPLTKKGGGTVGPVSGGRGSACNRSPQSGLEAIELGQEAEPAGGRHDTTRSSSLRMVSNAASSSHAAQEAIPNIDNHVPDTTVSRSVSSYVCHDKAALDGAPAPGQVKSSWHRTEFPGFQGANADRLWGERPKSALIQFVRNVWCRQNSECNSPPGSSVAGRLSTVVLKHDAHLTETASELRGITVSQDDKCTAENPSKTIQRPDTDVRSVPATDVPSCKHVLLTTVRQSWQTELEKTDLERPDTTCVSSSAQTSDSFLQNESHGAPLVVQFSGATRIGSPDCQIQVAQRSTVSLSAPTFSFEKRNKGERLTHCFHGPSVLENEMPTTFRCDYTELTKGRPYTSGISPADWTEGTQESRSGNQAPDAAATLSMESERRTIPLKCRLSHQVKLNETAASSLLNGSVPLFETTDKAKETPGCRHSRASWTRFACVRRVGRLKLRRRHRSRVVKKWKENDWEEPGESRDDVILARDRSPRTNAPAGSRYDRLDPSIVALPLPVMPRMDVVEGAPTIAKRGVETFASAIVTERSLAGASARSAGSVFDSRLLGKTVNAPALACRDPNGDLIAVDDFKESPGADRPRLASSPAGAYLSPCDRHSTASPASEHAVSRSLQASTVTHLSEPEQPLETTGFSTKLSPLFAAVVRDGGNLELRRQTADGNSSWSSLRLRETSSAGRGRQKNLRHSNGVFRLRIRHRRSTPRGPQKCATPHCLLKRSARARRNKGAHRGVTPAGERTEQDLTRTARRPLSASARREKPAFVLPGSRTADRAATRAARRKPSSSSLQRHSVDDAVWGNCHLNSPPNECLETGCPGLRSNAVSSPPGEDKISLPRSQQARGQTSNGLRGLPRHMAERAGQRLAKEKEGKPGTKEAEDKKVGQREGHRRTKAQGPSSECSSFCRGDSKTFPGRPPAFENPVKDVGRDCTVRGQIREGHEGTVAGQRHLRCETNLPPLGSAEQTRGSKLNWDGEEVQRVQEADAVSLESPDVSSPFCPFDELFGLPDLIPDEWYGDVSKPFTVDAQDKTCVRTQRRNSSRGKMACLAPCSDFEERSHGVAETGGLSPVQQLKAMQVHREQVEQKHLEAVHALHSPRGLRRDPVALRASPSALPPLMLDVELDSPDFTACHFPEDLLELIGSVEACSPSALRESPSCPFRCRSCRDSSSSASSPGHLATSEESSSGSSFSTSSSSISVSSQEETASSPSDRTPPSRGAPSTTSPSSGVDSEKRRVSRRKSGNETASDSASEPESAQDEKSDDENRITKPKQPRSETKRTLDEELISSAPSSATDNADVSQGSDSLSDSHLESSSGSSDDKDVDPEQPRAAPDSSLGKLGRSHGSFVDPLTDNSFNATAEMHTQGGQCGVCPRSLRRKANRQQVKIDRGKSGAHRHPAGRRRRSRSQPPWSSLPKRSSRAQHGRREACLKRRLLALENVCMSHEEYMSHFARKMRLPGVENKVACIELTKAKRALMPQLCFVEQGPEFPSKENSGEDSGSEKGKNARLAEPPWEGDEEGKGIRSRHRAVLTIESAVFSCLQKKGWIMNKLLDTHFFDLKWKISDVDEDYRCLRREQLFNHFQNNRVMTTKAGLSRSFRLLAVEEQVRTDAFFPRCYDLSTLDDCMDFLVDYSRCEAVTVLLNYLRCCQAPPAEFEAIMRQPAPDLSVRQSSVLLLWMAYHLVASWLHELDPDYFLDRHDPLGDKRGLDPQRLEVFATHAWNAREQPVAFRRAWHSLAKCSDGCKETGDHSLGESRVRQFLPGNCQIIPGNDAFDNPSSDCSIGPSEAQILSILLELQNCWPLWRAERGDVDLRNLHASDKVAKAAGSAPRDAMQEPRWNHHNIWIMKPSSSSRASGVYCLNNPWDILKSGRGLSDRLVQKYIERPLLIFSGRKFDMRQWVLIRSFAPLKVYAFTDLYLRLCSEPYDLRDLHNRFRHISNWNLNRLNSELHELRSLGQQGDPSDDGVTSRVFSDCSKPLSALREALDRDTGTENFWDLKIKPQIRKLILQTARAARPSIVPRSNCFELYGFDILLDAEYRPWLIEVNLSPACTARAHWHKQMVTSMTRQLLQILIDEPRGSPPNAQSCFSTGKKPHWELLFDESVPPNNAVRTFPPIEPVSSGGSAQAETLSQAGNPFLQFYSQHSTAAWTPGGQGSSRQKTSREIRSGSSYFIDRLAGHRGITKERRGPGVALGGKADLWNKFMVTGERIERQELLELDTRVRINEAVRRLVGWWRQTAWRRRAAQRRKVKVLEDIELDVFFGN</sequence>
<organism evidence="7">
    <name type="scientific">Toxoplasma gondii (strain ATCC 50861 / VEG)</name>
    <dbReference type="NCBI Taxonomy" id="432359"/>
    <lineage>
        <taxon>Eukaryota</taxon>
        <taxon>Sar</taxon>
        <taxon>Alveolata</taxon>
        <taxon>Apicomplexa</taxon>
        <taxon>Conoidasida</taxon>
        <taxon>Coccidia</taxon>
        <taxon>Eucoccidiorida</taxon>
        <taxon>Eimeriorina</taxon>
        <taxon>Sarcocystidae</taxon>
        <taxon>Toxoplasma</taxon>
    </lineage>
</organism>
<keyword evidence="5" id="KW-0067">ATP-binding</keyword>
<feature type="compositionally biased region" description="Polar residues" evidence="6">
    <location>
        <begin position="1050"/>
        <end position="1066"/>
    </location>
</feature>
<feature type="compositionally biased region" description="Polar residues" evidence="6">
    <location>
        <begin position="987"/>
        <end position="997"/>
    </location>
</feature>
<feature type="compositionally biased region" description="Basic and acidic residues" evidence="6">
    <location>
        <begin position="633"/>
        <end position="660"/>
    </location>
</feature>
<feature type="compositionally biased region" description="Polar residues" evidence="6">
    <location>
        <begin position="1611"/>
        <end position="1620"/>
    </location>
</feature>
<feature type="compositionally biased region" description="Low complexity" evidence="6">
    <location>
        <begin position="2297"/>
        <end position="2311"/>
    </location>
</feature>
<evidence type="ECO:0000256" key="6">
    <source>
        <dbReference type="SAM" id="MobiDB-lite"/>
    </source>
</evidence>
<feature type="compositionally biased region" description="Polar residues" evidence="6">
    <location>
        <begin position="562"/>
        <end position="585"/>
    </location>
</feature>
<gene>
    <name evidence="7" type="ORF">BN1205_009670</name>
</gene>
<feature type="region of interest" description="Disordered" evidence="6">
    <location>
        <begin position="899"/>
        <end position="922"/>
    </location>
</feature>
<feature type="region of interest" description="Disordered" evidence="6">
    <location>
        <begin position="2480"/>
        <end position="2514"/>
    </location>
</feature>
<dbReference type="GO" id="GO:0015630">
    <property type="term" value="C:microtubule cytoskeleton"/>
    <property type="evidence" value="ECO:0007669"/>
    <property type="project" value="TreeGrafter"/>
</dbReference>
<feature type="compositionally biased region" description="Basic and acidic residues" evidence="6">
    <location>
        <begin position="751"/>
        <end position="760"/>
    </location>
</feature>
<dbReference type="InterPro" id="IPR004344">
    <property type="entry name" value="TTL/TTLL_fam"/>
</dbReference>
<feature type="region of interest" description="Disordered" evidence="6">
    <location>
        <begin position="1"/>
        <end position="49"/>
    </location>
</feature>
<evidence type="ECO:0000256" key="4">
    <source>
        <dbReference type="ARBA" id="ARBA00022741"/>
    </source>
</evidence>
<feature type="region of interest" description="Disordered" evidence="6">
    <location>
        <begin position="1654"/>
        <end position="1687"/>
    </location>
</feature>
<protein>
    <submittedName>
        <fullName evidence="7">Tubulin-tyrosine ligase family protein</fullName>
    </submittedName>
</protein>
<dbReference type="EMBL" id="LN714493">
    <property type="protein sequence ID" value="CEL72564.1"/>
    <property type="molecule type" value="Genomic_DNA"/>
</dbReference>
<feature type="region of interest" description="Disordered" evidence="6">
    <location>
        <begin position="1719"/>
        <end position="1788"/>
    </location>
</feature>
<feature type="compositionally biased region" description="Low complexity" evidence="6">
    <location>
        <begin position="2157"/>
        <end position="2204"/>
    </location>
</feature>
<feature type="compositionally biased region" description="Basic and acidic residues" evidence="6">
    <location>
        <begin position="1851"/>
        <end position="1882"/>
    </location>
</feature>
<feature type="compositionally biased region" description="Polar residues" evidence="6">
    <location>
        <begin position="525"/>
        <end position="535"/>
    </location>
</feature>
<evidence type="ECO:0000256" key="5">
    <source>
        <dbReference type="ARBA" id="ARBA00022840"/>
    </source>
</evidence>
<feature type="compositionally biased region" description="Basic residues" evidence="6">
    <location>
        <begin position="2385"/>
        <end position="2399"/>
    </location>
</feature>
<dbReference type="PANTHER" id="PTHR45870:SF2">
    <property type="entry name" value="TUBULIN MONOGLYCYLASE TTLL3"/>
    <property type="match status" value="1"/>
</dbReference>
<feature type="region of interest" description="Disordered" evidence="6">
    <location>
        <begin position="2157"/>
        <end position="2419"/>
    </location>
</feature>
<name>A0A0F7URJ9_TOXGV</name>
<dbReference type="InterPro" id="IPR051437">
    <property type="entry name" value="TTLL_monoglycylase"/>
</dbReference>
<feature type="compositionally biased region" description="Basic and acidic residues" evidence="6">
    <location>
        <begin position="2251"/>
        <end position="2276"/>
    </location>
</feature>
<feature type="region of interest" description="Disordered" evidence="6">
    <location>
        <begin position="1571"/>
        <end position="1633"/>
    </location>
</feature>
<feature type="compositionally biased region" description="Basic and acidic residues" evidence="6">
    <location>
        <begin position="2483"/>
        <end position="2498"/>
    </location>
</feature>
<dbReference type="PROSITE" id="PS51221">
    <property type="entry name" value="TTL"/>
    <property type="match status" value="1"/>
</dbReference>
<feature type="compositionally biased region" description="Polar residues" evidence="6">
    <location>
        <begin position="2213"/>
        <end position="2223"/>
    </location>
</feature>
<evidence type="ECO:0000313" key="7">
    <source>
        <dbReference type="EMBL" id="CEL72564.1"/>
    </source>
</evidence>
<dbReference type="GO" id="GO:0005737">
    <property type="term" value="C:cytoplasm"/>
    <property type="evidence" value="ECO:0007669"/>
    <property type="project" value="UniProtKB-SubCell"/>
</dbReference>
<feature type="region of interest" description="Disordered" evidence="6">
    <location>
        <begin position="742"/>
        <end position="768"/>
    </location>
</feature>
<feature type="compositionally biased region" description="Polar residues" evidence="6">
    <location>
        <begin position="1832"/>
        <end position="1844"/>
    </location>
</feature>